<proteinExistence type="predicted"/>
<dbReference type="Proteomes" id="UP000663840">
    <property type="component" value="Unassembled WGS sequence"/>
</dbReference>
<sequence>MCDDGGNLVECERCGFSYCYDELPPQMEDADQMPTPRGCVSFTPGYLENHWTKFYCPSCLSEKPDLTLDYHINRGFNTTQRRSVSFQVVIVLCYLPSLYRRAKNICNGITSMLGAYEVVTTVFEISIQEVVNDANIKYVLDLEHPYHLLFLFMTESAPGGGWWIEEGAQSNEAAWIKGMINHHDCMAEKAVTSRIFGLCCGLNLTEEGTIPDILQSLTRCGWDSLVLPTASSVLPEEFAVMFPELFVQIFYNGITLKSALLRVWATSKRSRTHSDILLMDNLRVDPTVEKLRYGSLSGRPFGVDLPLPWSLCTCARSNASVSWVPKLRKAIFSHNEYLMRYRTTCKHTHLDLAVFTGEAEIRTPAGVQVVIEKFDFHRLTFPLDSQDSVCMRPHSTVEDTNSHGEEHSYPWTAFGQLLANSHRYS</sequence>
<dbReference type="AlphaFoldDB" id="A0A8H2WBN4"/>
<dbReference type="EMBL" id="CAJMWR010000265">
    <property type="protein sequence ID" value="CAE6361954.1"/>
    <property type="molecule type" value="Genomic_DNA"/>
</dbReference>
<organism evidence="1 2">
    <name type="scientific">Rhizoctonia solani</name>
    <dbReference type="NCBI Taxonomy" id="456999"/>
    <lineage>
        <taxon>Eukaryota</taxon>
        <taxon>Fungi</taxon>
        <taxon>Dikarya</taxon>
        <taxon>Basidiomycota</taxon>
        <taxon>Agaricomycotina</taxon>
        <taxon>Agaricomycetes</taxon>
        <taxon>Cantharellales</taxon>
        <taxon>Ceratobasidiaceae</taxon>
        <taxon>Rhizoctonia</taxon>
    </lineage>
</organism>
<evidence type="ECO:0000313" key="2">
    <source>
        <dbReference type="Proteomes" id="UP000663840"/>
    </source>
</evidence>
<comment type="caution">
    <text evidence="1">The sequence shown here is derived from an EMBL/GenBank/DDBJ whole genome shotgun (WGS) entry which is preliminary data.</text>
</comment>
<reference evidence="1" key="1">
    <citation type="submission" date="2021-01" db="EMBL/GenBank/DDBJ databases">
        <authorList>
            <person name="Kaushik A."/>
        </authorList>
    </citation>
    <scope>NUCLEOTIDE SEQUENCE</scope>
    <source>
        <strain evidence="1">AG1-1A</strain>
    </source>
</reference>
<evidence type="ECO:0000313" key="1">
    <source>
        <dbReference type="EMBL" id="CAE6361954.1"/>
    </source>
</evidence>
<protein>
    <submittedName>
        <fullName evidence="1">Uncharacterized protein</fullName>
    </submittedName>
</protein>
<accession>A0A8H2WBN4</accession>
<name>A0A8H2WBN4_9AGAM</name>
<gene>
    <name evidence="1" type="ORF">RDB_LOCUS13897</name>
</gene>